<comment type="caution">
    <text evidence="1">The sequence shown here is derived from an EMBL/GenBank/DDBJ whole genome shotgun (WGS) entry which is preliminary data.</text>
</comment>
<proteinExistence type="predicted"/>
<gene>
    <name evidence="1" type="ORF">CCMSSC00406_0006940</name>
</gene>
<name>A0ACB7IYV1_PLECO</name>
<reference evidence="1 2" key="1">
    <citation type="journal article" date="2021" name="Appl. Environ. Microbiol.">
        <title>Genetic linkage and physical mapping for an oyster mushroom Pleurotus cornucopiae and QTL analysis for the trait cap color.</title>
        <authorList>
            <person name="Zhang Y."/>
            <person name="Gao W."/>
            <person name="Sonnenberg A."/>
            <person name="Chen Q."/>
            <person name="Zhang J."/>
            <person name="Huang C."/>
        </authorList>
    </citation>
    <scope>NUCLEOTIDE SEQUENCE [LARGE SCALE GENOMIC DNA]</scope>
    <source>
        <strain evidence="1">CCMSSC00406</strain>
    </source>
</reference>
<dbReference type="EMBL" id="WQMT02000005">
    <property type="protein sequence ID" value="KAG9223448.1"/>
    <property type="molecule type" value="Genomic_DNA"/>
</dbReference>
<organism evidence="1 2">
    <name type="scientific">Pleurotus cornucopiae</name>
    <name type="common">Cornucopia mushroom</name>
    <dbReference type="NCBI Taxonomy" id="5321"/>
    <lineage>
        <taxon>Eukaryota</taxon>
        <taxon>Fungi</taxon>
        <taxon>Dikarya</taxon>
        <taxon>Basidiomycota</taxon>
        <taxon>Agaricomycotina</taxon>
        <taxon>Agaricomycetes</taxon>
        <taxon>Agaricomycetidae</taxon>
        <taxon>Agaricales</taxon>
        <taxon>Pleurotineae</taxon>
        <taxon>Pleurotaceae</taxon>
        <taxon>Pleurotus</taxon>
    </lineage>
</organism>
<keyword evidence="2" id="KW-1185">Reference proteome</keyword>
<evidence type="ECO:0000313" key="1">
    <source>
        <dbReference type="EMBL" id="KAG9223448.1"/>
    </source>
</evidence>
<dbReference type="Proteomes" id="UP000824881">
    <property type="component" value="Unassembled WGS sequence"/>
</dbReference>
<protein>
    <submittedName>
        <fullName evidence="1">Uncharacterized protein</fullName>
    </submittedName>
</protein>
<sequence>MWSISFWAPLVLAFVKQAQAQGWPYQGCYTDNIISRTLRGEHFTDASSMSRSLCTLTCAHRDFSYAGLEFGKECYCGYLLNPAATLTSDAECNMPCAGNPEEDCGAADRISVYYNGNPLPTIQPTAGTFSYTGCYTDSVSNRVLPFTADFPFGTDPDRCTAACKTSGYKYAGLEFGSECWCGDSVALGIRQSDDECYMRCQGSALHICGAPDRLTLYEDNDVQ</sequence>
<accession>A0ACB7IYV1</accession>
<evidence type="ECO:0000313" key="2">
    <source>
        <dbReference type="Proteomes" id="UP000824881"/>
    </source>
</evidence>